<keyword evidence="1" id="KW-0732">Signal</keyword>
<reference evidence="2 3" key="1">
    <citation type="submission" date="2019-04" db="EMBL/GenBank/DDBJ databases">
        <authorList>
            <person name="Liu Q."/>
            <person name="Xin Y.-H."/>
        </authorList>
    </citation>
    <scope>NUCLEOTIDE SEQUENCE [LARGE SCALE GENOMIC DNA]</scope>
    <source>
        <strain evidence="2 3">AM23</strain>
    </source>
</reference>
<dbReference type="AlphaFoldDB" id="A0A4V3Z5J3"/>
<evidence type="ECO:0000313" key="2">
    <source>
        <dbReference type="EMBL" id="THJ66559.1"/>
    </source>
</evidence>
<name>A0A4V3Z5J3_9MICC</name>
<accession>A0A4V3Z5J3</accession>
<evidence type="ECO:0000313" key="3">
    <source>
        <dbReference type="Proteomes" id="UP000305233"/>
    </source>
</evidence>
<dbReference type="PROSITE" id="PS51257">
    <property type="entry name" value="PROKAR_LIPOPROTEIN"/>
    <property type="match status" value="1"/>
</dbReference>
<dbReference type="OrthoDB" id="9512763at2"/>
<sequence>MKTRNGHNVRLMTAGVFAVAGLALAGCNTEGPEEGVDVEDISEGDVASSSPAAETPMAGEGYSGLYDQNFYDEARADAYAGQEVTVSAEVTETLSDDTFVIAGTANTAVDPLLIVEEEEIPPVDVGQVVQVTGTVMQDFDVAAAEEMLGIDLDDELYADFIGEPYVSITSGEVIEED</sequence>
<proteinExistence type="predicted"/>
<keyword evidence="3" id="KW-1185">Reference proteome</keyword>
<dbReference type="EMBL" id="SSWH01000006">
    <property type="protein sequence ID" value="THJ66559.1"/>
    <property type="molecule type" value="Genomic_DNA"/>
</dbReference>
<feature type="chain" id="PRO_5020276199" description="DUF5666 domain-containing protein" evidence="1">
    <location>
        <begin position="26"/>
        <end position="177"/>
    </location>
</feature>
<gene>
    <name evidence="2" type="ORF">E8P82_08900</name>
</gene>
<organism evidence="2 3">
    <name type="scientific">Arthrobacter echini</name>
    <dbReference type="NCBI Taxonomy" id="1529066"/>
    <lineage>
        <taxon>Bacteria</taxon>
        <taxon>Bacillati</taxon>
        <taxon>Actinomycetota</taxon>
        <taxon>Actinomycetes</taxon>
        <taxon>Micrococcales</taxon>
        <taxon>Micrococcaceae</taxon>
        <taxon>Arthrobacter</taxon>
    </lineage>
</organism>
<protein>
    <recommendedName>
        <fullName evidence="4">DUF5666 domain-containing protein</fullName>
    </recommendedName>
</protein>
<comment type="caution">
    <text evidence="2">The sequence shown here is derived from an EMBL/GenBank/DDBJ whole genome shotgun (WGS) entry which is preliminary data.</text>
</comment>
<dbReference type="Proteomes" id="UP000305233">
    <property type="component" value="Unassembled WGS sequence"/>
</dbReference>
<feature type="signal peptide" evidence="1">
    <location>
        <begin position="1"/>
        <end position="25"/>
    </location>
</feature>
<evidence type="ECO:0000256" key="1">
    <source>
        <dbReference type="SAM" id="SignalP"/>
    </source>
</evidence>
<dbReference type="RefSeq" id="WP_136454136.1">
    <property type="nucleotide sequence ID" value="NZ_SSWH01000006.1"/>
</dbReference>
<evidence type="ECO:0008006" key="4">
    <source>
        <dbReference type="Google" id="ProtNLM"/>
    </source>
</evidence>